<dbReference type="InterPro" id="IPR001190">
    <property type="entry name" value="SRCR"/>
</dbReference>
<dbReference type="PROSITE" id="PS00420">
    <property type="entry name" value="SRCR_1"/>
    <property type="match status" value="1"/>
</dbReference>
<organism evidence="5 6">
    <name type="scientific">Crassostrea virginica</name>
    <name type="common">Eastern oyster</name>
    <dbReference type="NCBI Taxonomy" id="6565"/>
    <lineage>
        <taxon>Eukaryota</taxon>
        <taxon>Metazoa</taxon>
        <taxon>Spiralia</taxon>
        <taxon>Lophotrochozoa</taxon>
        <taxon>Mollusca</taxon>
        <taxon>Bivalvia</taxon>
        <taxon>Autobranchia</taxon>
        <taxon>Pteriomorphia</taxon>
        <taxon>Ostreida</taxon>
        <taxon>Ostreoidea</taxon>
        <taxon>Ostreidae</taxon>
        <taxon>Crassostrea</taxon>
    </lineage>
</organism>
<comment type="caution">
    <text evidence="3">Lacks conserved residue(s) required for the propagation of feature annotation.</text>
</comment>
<proteinExistence type="predicted"/>
<keyword evidence="5" id="KW-1185">Reference proteome</keyword>
<dbReference type="Gene3D" id="3.10.250.10">
    <property type="entry name" value="SRCR-like domain"/>
    <property type="match status" value="1"/>
</dbReference>
<gene>
    <name evidence="6" type="primary">LOC111100055</name>
</gene>
<feature type="disulfide bond" evidence="3">
    <location>
        <begin position="88"/>
        <end position="98"/>
    </location>
</feature>
<keyword evidence="1 3" id="KW-1015">Disulfide bond</keyword>
<dbReference type="GO" id="GO:0016020">
    <property type="term" value="C:membrane"/>
    <property type="evidence" value="ECO:0007669"/>
    <property type="project" value="InterPro"/>
</dbReference>
<dbReference type="OrthoDB" id="422749at2759"/>
<evidence type="ECO:0000313" key="5">
    <source>
        <dbReference type="Proteomes" id="UP000694844"/>
    </source>
</evidence>
<evidence type="ECO:0000256" key="2">
    <source>
        <dbReference type="ARBA" id="ARBA00023180"/>
    </source>
</evidence>
<dbReference type="PRINTS" id="PR00258">
    <property type="entry name" value="SPERACTRCPTR"/>
</dbReference>
<dbReference type="InterPro" id="IPR036772">
    <property type="entry name" value="SRCR-like_dom_sf"/>
</dbReference>
<dbReference type="PANTHER" id="PTHR48071:SF18">
    <property type="entry name" value="DELETED IN MALIGNANT BRAIN TUMORS 1 PROTEIN-RELATED"/>
    <property type="match status" value="1"/>
</dbReference>
<evidence type="ECO:0000256" key="1">
    <source>
        <dbReference type="ARBA" id="ARBA00023157"/>
    </source>
</evidence>
<dbReference type="AlphaFoldDB" id="A0A8B8A9X2"/>
<dbReference type="GeneID" id="111100055"/>
<accession>A0A8B8A9X2</accession>
<feature type="domain" description="SRCR" evidence="4">
    <location>
        <begin position="18"/>
        <end position="119"/>
    </location>
</feature>
<dbReference type="RefSeq" id="XP_022287358.1">
    <property type="nucleotide sequence ID" value="XM_022431650.1"/>
</dbReference>
<name>A0A8B8A9X2_CRAVI</name>
<evidence type="ECO:0000313" key="6">
    <source>
        <dbReference type="RefSeq" id="XP_022287358.1"/>
    </source>
</evidence>
<dbReference type="KEGG" id="cvn:111100055"/>
<dbReference type="Pfam" id="PF00530">
    <property type="entry name" value="SRCR"/>
    <property type="match status" value="1"/>
</dbReference>
<keyword evidence="2" id="KW-0325">Glycoprotein</keyword>
<dbReference type="PANTHER" id="PTHR48071">
    <property type="entry name" value="SRCR DOMAIN-CONTAINING PROTEIN"/>
    <property type="match status" value="1"/>
</dbReference>
<dbReference type="Proteomes" id="UP000694844">
    <property type="component" value="Chromosome 6"/>
</dbReference>
<evidence type="ECO:0000256" key="3">
    <source>
        <dbReference type="PROSITE-ProRule" id="PRU00196"/>
    </source>
</evidence>
<evidence type="ECO:0000259" key="4">
    <source>
        <dbReference type="PROSITE" id="PS50287"/>
    </source>
</evidence>
<reference evidence="6" key="1">
    <citation type="submission" date="2025-08" db="UniProtKB">
        <authorList>
            <consortium name="RefSeq"/>
        </authorList>
    </citation>
    <scope>IDENTIFICATION</scope>
    <source>
        <tissue evidence="6">Whole sample</tissue>
    </source>
</reference>
<sequence>MLENCAHSEDVGVICFDIRLVGGSSSREGRVEVKVGDDWGTVCDDSWDDDDARVVCRTLGYPTGSAAAFTRAHFGEGTGPILMDNVECSGSERSLALCPFRGFGQENCDHNEDAGVTCH</sequence>
<dbReference type="FunFam" id="3.10.250.10:FF:000011">
    <property type="entry name" value="Scavenger receptor class A member 5"/>
    <property type="match status" value="1"/>
</dbReference>
<dbReference type="SUPFAM" id="SSF56487">
    <property type="entry name" value="SRCR-like"/>
    <property type="match status" value="1"/>
</dbReference>
<dbReference type="PROSITE" id="PS50287">
    <property type="entry name" value="SRCR_2"/>
    <property type="match status" value="1"/>
</dbReference>
<protein>
    <submittedName>
        <fullName evidence="6">Neurotrypsin-like</fullName>
    </submittedName>
</protein>
<dbReference type="SMART" id="SM00202">
    <property type="entry name" value="SR"/>
    <property type="match status" value="1"/>
</dbReference>